<evidence type="ECO:0000313" key="2">
    <source>
        <dbReference type="Proteomes" id="UP000249739"/>
    </source>
</evidence>
<organism evidence="1 2">
    <name type="scientific">Micavibrio aeruginosavorus</name>
    <dbReference type="NCBI Taxonomy" id="349221"/>
    <lineage>
        <taxon>Bacteria</taxon>
        <taxon>Pseudomonadati</taxon>
        <taxon>Bdellovibrionota</taxon>
        <taxon>Bdellovibrionia</taxon>
        <taxon>Bdellovibrionales</taxon>
        <taxon>Pseudobdellovibrionaceae</taxon>
        <taxon>Micavibrio</taxon>
    </lineage>
</organism>
<name>A0A2W5FHA2_9BACT</name>
<reference evidence="1 2" key="1">
    <citation type="submission" date="2017-08" db="EMBL/GenBank/DDBJ databases">
        <title>Infants hospitalized years apart are colonized by the same room-sourced microbial strains.</title>
        <authorList>
            <person name="Brooks B."/>
            <person name="Olm M.R."/>
            <person name="Firek B.A."/>
            <person name="Baker R."/>
            <person name="Thomas B.C."/>
            <person name="Morowitz M.J."/>
            <person name="Banfield J.F."/>
        </authorList>
    </citation>
    <scope>NUCLEOTIDE SEQUENCE [LARGE SCALE GENOMIC DNA]</scope>
    <source>
        <strain evidence="1">S2_006_000_R2_64</strain>
    </source>
</reference>
<sequence length="112" mass="12196">MSSDKLDKLIKGLAASQPRFDSLQTMESRVWQSINRRRVDMPRNVIEGWLASLFVPEYRLASLSFALIVGVFAATLSVSSPQPANAAQALNLHVFSSNYGITSTVILAKNGG</sequence>
<dbReference type="AlphaFoldDB" id="A0A2W5FHA2"/>
<comment type="caution">
    <text evidence="1">The sequence shown here is derived from an EMBL/GenBank/DDBJ whole genome shotgun (WGS) entry which is preliminary data.</text>
</comment>
<gene>
    <name evidence="1" type="ORF">DI586_10705</name>
</gene>
<dbReference type="Proteomes" id="UP000249739">
    <property type="component" value="Unassembled WGS sequence"/>
</dbReference>
<evidence type="ECO:0000313" key="1">
    <source>
        <dbReference type="EMBL" id="PZP53704.1"/>
    </source>
</evidence>
<accession>A0A2W5FHA2</accession>
<dbReference type="EMBL" id="QFOT01000168">
    <property type="protein sequence ID" value="PZP53704.1"/>
    <property type="molecule type" value="Genomic_DNA"/>
</dbReference>
<protein>
    <submittedName>
        <fullName evidence="1">Uncharacterized protein</fullName>
    </submittedName>
</protein>
<proteinExistence type="predicted"/>